<feature type="transmembrane region" description="Helical" evidence="1">
    <location>
        <begin position="96"/>
        <end position="120"/>
    </location>
</feature>
<dbReference type="Proteomes" id="UP000198823">
    <property type="component" value="Unassembled WGS sequence"/>
</dbReference>
<feature type="transmembrane region" description="Helical" evidence="1">
    <location>
        <begin position="132"/>
        <end position="153"/>
    </location>
</feature>
<protein>
    <recommendedName>
        <fullName evidence="6">ABC transporter ATPase</fullName>
    </recommendedName>
</protein>
<feature type="transmembrane region" description="Helical" evidence="1">
    <location>
        <begin position="30"/>
        <end position="52"/>
    </location>
</feature>
<dbReference type="Proteomes" id="UP000272481">
    <property type="component" value="Unassembled WGS sequence"/>
</dbReference>
<dbReference type="EMBL" id="RWGW01000005">
    <property type="protein sequence ID" value="RSK35741.1"/>
    <property type="molecule type" value="Genomic_DNA"/>
</dbReference>
<gene>
    <name evidence="2" type="ORF">EJA12_03955</name>
    <name evidence="3" type="ORF">SAMN04488126_1039</name>
</gene>
<feature type="transmembrane region" description="Helical" evidence="1">
    <location>
        <begin position="179"/>
        <end position="198"/>
    </location>
</feature>
<evidence type="ECO:0000313" key="5">
    <source>
        <dbReference type="Proteomes" id="UP000272481"/>
    </source>
</evidence>
<dbReference type="EMBL" id="FNAR01000003">
    <property type="protein sequence ID" value="SDE04462.1"/>
    <property type="molecule type" value="Genomic_DNA"/>
</dbReference>
<dbReference type="AlphaFoldDB" id="A0A1G6ZPP7"/>
<feature type="transmembrane region" description="Helical" evidence="1">
    <location>
        <begin position="64"/>
        <end position="84"/>
    </location>
</feature>
<keyword evidence="1" id="KW-0472">Membrane</keyword>
<accession>A0A1G6ZPP7</accession>
<evidence type="ECO:0000313" key="4">
    <source>
        <dbReference type="Proteomes" id="UP000198823"/>
    </source>
</evidence>
<evidence type="ECO:0000256" key="1">
    <source>
        <dbReference type="SAM" id="Phobius"/>
    </source>
</evidence>
<evidence type="ECO:0000313" key="2">
    <source>
        <dbReference type="EMBL" id="RSK35741.1"/>
    </source>
</evidence>
<feature type="transmembrane region" description="Helical" evidence="1">
    <location>
        <begin position="210"/>
        <end position="235"/>
    </location>
</feature>
<dbReference type="OrthoDB" id="2435178at2"/>
<reference evidence="3 4" key="1">
    <citation type="submission" date="2016-10" db="EMBL/GenBank/DDBJ databases">
        <authorList>
            <person name="de Groot N.N."/>
        </authorList>
    </citation>
    <scope>NUCLEOTIDE SEQUENCE [LARGE SCALE GENOMIC DNA]</scope>
    <source>
        <strain evidence="3 4">CGMCC 1.6762</strain>
    </source>
</reference>
<evidence type="ECO:0008006" key="6">
    <source>
        <dbReference type="Google" id="ProtNLM"/>
    </source>
</evidence>
<keyword evidence="1" id="KW-1133">Transmembrane helix</keyword>
<keyword evidence="1" id="KW-0812">Transmembrane</keyword>
<proteinExistence type="predicted"/>
<organism evidence="3 4">
    <name type="scientific">Bhargavaea beijingensis</name>
    <dbReference type="NCBI Taxonomy" id="426756"/>
    <lineage>
        <taxon>Bacteria</taxon>
        <taxon>Bacillati</taxon>
        <taxon>Bacillota</taxon>
        <taxon>Bacilli</taxon>
        <taxon>Bacillales</taxon>
        <taxon>Caryophanaceae</taxon>
        <taxon>Bhargavaea</taxon>
    </lineage>
</organism>
<name>A0A1G6ZPP7_9BACL</name>
<sequence length="247" mass="28642">MNNTKQIEDQRNYAALRKPLESGRQSPQNLAGNMVLAAVLQGGLYALEYYVFAYATDHPWKRQILTGHFWFTAILIALSLIYSLPVVYRRSEKVQYLVSILVSQNLFGITFYICALLLIAEETDSSAESMITFTWISLTFGLLVFLLVFARFIRKIRRGDYRDGSRQESMRETIEYKSYLPAATAAGLGIFFILQYVIRQNGWTDFDSLVFVLIGFGLFYVMLFILPEQLVILYCKFRFKSFNYYTK</sequence>
<dbReference type="STRING" id="426756.SAMN04488126_1039"/>
<dbReference type="RefSeq" id="WP_092094565.1">
    <property type="nucleotide sequence ID" value="NZ_FNAR01000003.1"/>
</dbReference>
<reference evidence="2 5" key="2">
    <citation type="submission" date="2018-12" db="EMBL/GenBank/DDBJ databases">
        <title>Comparitive functional genomics of dry heat resistant strains isolated from the viking spacecraft.</title>
        <authorList>
            <person name="Seuylemezian A."/>
            <person name="Vaishampayan P."/>
        </authorList>
    </citation>
    <scope>NUCLEOTIDE SEQUENCE [LARGE SCALE GENOMIC DNA]</scope>
    <source>
        <strain evidence="2 5">M6-11</strain>
    </source>
</reference>
<evidence type="ECO:0000313" key="3">
    <source>
        <dbReference type="EMBL" id="SDE04462.1"/>
    </source>
</evidence>
<keyword evidence="5" id="KW-1185">Reference proteome</keyword>